<organism evidence="1 2">
    <name type="scientific">Piscirickettsia salmonis</name>
    <dbReference type="NCBI Taxonomy" id="1238"/>
    <lineage>
        <taxon>Bacteria</taxon>
        <taxon>Pseudomonadati</taxon>
        <taxon>Pseudomonadota</taxon>
        <taxon>Gammaproteobacteria</taxon>
        <taxon>Thiotrichales</taxon>
        <taxon>Piscirickettsiaceae</taxon>
        <taxon>Piscirickettsia</taxon>
    </lineage>
</organism>
<name>A0A1L6TAQ5_PISSA</name>
<dbReference type="SMART" id="SM00450">
    <property type="entry name" value="RHOD"/>
    <property type="match status" value="1"/>
</dbReference>
<dbReference type="GO" id="GO:0004792">
    <property type="term" value="F:thiosulfate-cyanide sulfurtransferase activity"/>
    <property type="evidence" value="ECO:0007669"/>
    <property type="project" value="UniProtKB-EC"/>
</dbReference>
<dbReference type="Proteomes" id="UP000029558">
    <property type="component" value="Chromosome"/>
</dbReference>
<dbReference type="InterPro" id="IPR036873">
    <property type="entry name" value="Rhodanese-like_dom_sf"/>
</dbReference>
<dbReference type="PANTHER" id="PTHR44086">
    <property type="entry name" value="THIOSULFATE SULFURTRANSFERASE RDL2, MITOCHONDRIAL-RELATED"/>
    <property type="match status" value="1"/>
</dbReference>
<proteinExistence type="predicted"/>
<dbReference type="Gene3D" id="3.40.250.10">
    <property type="entry name" value="Rhodanese-like domain"/>
    <property type="match status" value="1"/>
</dbReference>
<dbReference type="InterPro" id="IPR001763">
    <property type="entry name" value="Rhodanese-like_dom"/>
</dbReference>
<dbReference type="AlphaFoldDB" id="A0A1L6TAQ5"/>
<dbReference type="OrthoDB" id="9791096at2"/>
<reference evidence="1 2" key="1">
    <citation type="journal article" date="2014" name="Genome Announc.">
        <title>Comparative Genome Analysis of Two Isolates of the Fish Pathogen Piscirickettsia salmonis from Different Hosts Reveals Major Differences in Virulence-Associated Secretion Systems.</title>
        <authorList>
            <person name="Bohle H."/>
            <person name="Henriquez P."/>
            <person name="Grothusen H."/>
            <person name="Navas E."/>
            <person name="Sandoval A."/>
            <person name="Bustamante F."/>
            <person name="Bustos P."/>
            <person name="Mancilla M."/>
        </authorList>
    </citation>
    <scope>NUCLEOTIDE SEQUENCE [LARGE SCALE GENOMIC DNA]</scope>
    <source>
        <strain evidence="2">B1-32597</strain>
    </source>
</reference>
<keyword evidence="1" id="KW-0808">Transferase</keyword>
<dbReference type="EC" id="2.8.1.1" evidence="1"/>
<dbReference type="PANTHER" id="PTHR44086:SF13">
    <property type="entry name" value="THIOSULFATE SULFURTRANSFERASE PSPE"/>
    <property type="match status" value="1"/>
</dbReference>
<protein>
    <submittedName>
        <fullName evidence="1">Rhodanese-like domain protein</fullName>
        <ecNumber evidence="1">2.8.1.1</ecNumber>
    </submittedName>
</protein>
<gene>
    <name evidence="1" type="ORF">KU39_1014</name>
</gene>
<dbReference type="PROSITE" id="PS50206">
    <property type="entry name" value="RHODANESE_3"/>
    <property type="match status" value="1"/>
</dbReference>
<dbReference type="EMBL" id="CP012508">
    <property type="protein sequence ID" value="ALB22197.1"/>
    <property type="molecule type" value="Genomic_DNA"/>
</dbReference>
<dbReference type="SUPFAM" id="SSF52821">
    <property type="entry name" value="Rhodanese/Cell cycle control phosphatase"/>
    <property type="match status" value="1"/>
</dbReference>
<dbReference type="RefSeq" id="WP_017376087.1">
    <property type="nucleotide sequence ID" value="NZ_CP012508.1"/>
</dbReference>
<dbReference type="CDD" id="cd00158">
    <property type="entry name" value="RHOD"/>
    <property type="match status" value="1"/>
</dbReference>
<accession>A0A1L6TAQ5</accession>
<evidence type="ECO:0000313" key="1">
    <source>
        <dbReference type="EMBL" id="ALB22197.1"/>
    </source>
</evidence>
<sequence>MKHSSAFLTLVEQVRSSVSEISIENVCDYINEHVDFQLIDVRESDEVSAGKIKGARVLSKGIIERDIERLIPDVNTHIVLYCGGGYRSALAAENLQRMGYLHVESMIGGFKAWQQAHYETESTG</sequence>
<dbReference type="Pfam" id="PF00581">
    <property type="entry name" value="Rhodanese"/>
    <property type="match status" value="1"/>
</dbReference>
<evidence type="ECO:0000313" key="2">
    <source>
        <dbReference type="Proteomes" id="UP000029558"/>
    </source>
</evidence>